<keyword evidence="2" id="KW-1185">Reference proteome</keyword>
<organism evidence="1 2">
    <name type="scientific">Acinetobacter equi</name>
    <dbReference type="NCBI Taxonomy" id="1324350"/>
    <lineage>
        <taxon>Bacteria</taxon>
        <taxon>Pseudomonadati</taxon>
        <taxon>Pseudomonadota</taxon>
        <taxon>Gammaproteobacteria</taxon>
        <taxon>Moraxellales</taxon>
        <taxon>Moraxellaceae</taxon>
        <taxon>Acinetobacter</taxon>
    </lineage>
</organism>
<protein>
    <submittedName>
        <fullName evidence="1">Uncharacterized protein</fullName>
    </submittedName>
</protein>
<evidence type="ECO:0000313" key="2">
    <source>
        <dbReference type="Proteomes" id="UP000064939"/>
    </source>
</evidence>
<reference evidence="1 2" key="1">
    <citation type="journal article" date="2015" name="Int. J. Syst. Evol. Microbiol.">
        <title>Acinetobacter equi sp. nov. isolated from horse faeces.</title>
        <authorList>
            <person name="Poppel M.T."/>
            <person name="Skiebe E."/>
            <person name="Laue M."/>
            <person name="Bergmann H."/>
            <person name="Ebersberger I."/>
            <person name="Garn T."/>
            <person name="Fruth A."/>
            <person name="Baumgardt S."/>
            <person name="Busse H.J."/>
            <person name="Wilharm G."/>
        </authorList>
    </citation>
    <scope>NUCLEOTIDE SEQUENCE [LARGE SCALE GENOMIC DNA]</scope>
    <source>
        <strain evidence="1 2">114</strain>
    </source>
</reference>
<dbReference type="EMBL" id="CP012808">
    <property type="protein sequence ID" value="ALH94942.1"/>
    <property type="molecule type" value="Genomic_DNA"/>
</dbReference>
<accession>A0A0N9V6U5</accession>
<dbReference type="AlphaFoldDB" id="A0A0N9V6U5"/>
<name>A0A0N9V6U5_9GAMM</name>
<dbReference type="OrthoDB" id="8966094at2"/>
<evidence type="ECO:0000313" key="1">
    <source>
        <dbReference type="EMBL" id="ALH94942.1"/>
    </source>
</evidence>
<dbReference type="KEGG" id="aei:AOY20_04985"/>
<sequence>MYFSTIFEKFKTLSAGTDAFKQLKNECEQALQTSSDLDQTALFLIYGFAKNYVLLYEDEAVESDFAQSVKQQLLEYMQLLNDALQQKDLTLILQAQNQVTSQYMKSSRIF</sequence>
<dbReference type="Proteomes" id="UP000064939">
    <property type="component" value="Chromosome"/>
</dbReference>
<proteinExistence type="predicted"/>
<gene>
    <name evidence="1" type="ORF">AOY20_04985</name>
</gene>
<dbReference type="RefSeq" id="WP_054580841.1">
    <property type="nucleotide sequence ID" value="NZ_CP012808.1"/>
</dbReference>